<dbReference type="Pfam" id="PF00329">
    <property type="entry name" value="Complex1_30kDa"/>
    <property type="match status" value="1"/>
</dbReference>
<feature type="domain" description="NADH:ubiquinone oxidoreductase 30kDa subunit" evidence="2">
    <location>
        <begin position="35"/>
        <end position="159"/>
    </location>
</feature>
<dbReference type="PANTHER" id="PTHR10884:SF14">
    <property type="entry name" value="NADH DEHYDROGENASE [UBIQUINONE] IRON-SULFUR PROTEIN 3, MITOCHONDRIAL"/>
    <property type="match status" value="1"/>
</dbReference>
<dbReference type="EMBL" id="JACVEL010000002">
    <property type="protein sequence ID" value="MBC9811677.1"/>
    <property type="molecule type" value="Genomic_DNA"/>
</dbReference>
<dbReference type="Gene3D" id="3.30.460.80">
    <property type="entry name" value="NADH:ubiquinone oxidoreductase, 30kDa subunit"/>
    <property type="match status" value="1"/>
</dbReference>
<dbReference type="AlphaFoldDB" id="A0A8J6TS17"/>
<dbReference type="InterPro" id="IPR001268">
    <property type="entry name" value="NADH_UbQ_OxRdtase_30kDa_su"/>
</dbReference>
<proteinExistence type="inferred from homology"/>
<name>A0A8J6TS17_9FLAO</name>
<organism evidence="3 4">
    <name type="scientific">Taishania pollutisoli</name>
    <dbReference type="NCBI Taxonomy" id="2766479"/>
    <lineage>
        <taxon>Bacteria</taxon>
        <taxon>Pseudomonadati</taxon>
        <taxon>Bacteroidota</taxon>
        <taxon>Flavobacteriia</taxon>
        <taxon>Flavobacteriales</taxon>
        <taxon>Crocinitomicaceae</taxon>
        <taxon>Taishania</taxon>
    </lineage>
</organism>
<keyword evidence="4" id="KW-1185">Reference proteome</keyword>
<protein>
    <submittedName>
        <fullName evidence="3">NADH-quinone oxidoreductase subunit C</fullName>
    </submittedName>
</protein>
<sequence length="171" mass="20336">MESKLTNEQVLTALREQFGDAVGQEEQTTDHYLNVYVTAESVHAMIEWLYAHGEFKVQFLTNITGIHFPDNDEDQKMVIVYHLHSLQNNFRLRLKAYLPIENPSIHTITDIFSAANWLERETYDFFGINFVNHPNLTRILNEDSMDYFPMRKEYHLEDETRQDKDNRFFGR</sequence>
<comment type="caution">
    <text evidence="3">The sequence shown here is derived from an EMBL/GenBank/DDBJ whole genome shotgun (WGS) entry which is preliminary data.</text>
</comment>
<evidence type="ECO:0000256" key="1">
    <source>
        <dbReference type="ARBA" id="ARBA00007569"/>
    </source>
</evidence>
<dbReference type="Proteomes" id="UP000652681">
    <property type="component" value="Unassembled WGS sequence"/>
</dbReference>
<dbReference type="GO" id="GO:0008137">
    <property type="term" value="F:NADH dehydrogenase (ubiquinone) activity"/>
    <property type="evidence" value="ECO:0007669"/>
    <property type="project" value="InterPro"/>
</dbReference>
<evidence type="ECO:0000313" key="4">
    <source>
        <dbReference type="Proteomes" id="UP000652681"/>
    </source>
</evidence>
<evidence type="ECO:0000313" key="3">
    <source>
        <dbReference type="EMBL" id="MBC9811677.1"/>
    </source>
</evidence>
<dbReference type="SUPFAM" id="SSF143243">
    <property type="entry name" value="Nqo5-like"/>
    <property type="match status" value="1"/>
</dbReference>
<comment type="similarity">
    <text evidence="1">Belongs to the complex I 30 kDa subunit family.</text>
</comment>
<dbReference type="RefSeq" id="WP_163490883.1">
    <property type="nucleotide sequence ID" value="NZ_JACVEL010000002.1"/>
</dbReference>
<evidence type="ECO:0000259" key="2">
    <source>
        <dbReference type="Pfam" id="PF00329"/>
    </source>
</evidence>
<accession>A0A8J6TS17</accession>
<dbReference type="PANTHER" id="PTHR10884">
    <property type="entry name" value="NADH DEHYDROGENASE UBIQUINONE IRON-SULFUR PROTEIN 3"/>
    <property type="match status" value="1"/>
</dbReference>
<reference evidence="3" key="1">
    <citation type="submission" date="2020-09" db="EMBL/GenBank/DDBJ databases">
        <title>Taishania pollutisoli gen. nov., sp. nov., Isolated from Tetrabromobisphenol A-Contaminated Soil.</title>
        <authorList>
            <person name="Chen Q."/>
        </authorList>
    </citation>
    <scope>NUCLEOTIDE SEQUENCE</scope>
    <source>
        <strain evidence="3">CZZ-1</strain>
    </source>
</reference>
<dbReference type="InterPro" id="IPR037232">
    <property type="entry name" value="NADH_quin_OxRdtase_su_C/D-like"/>
</dbReference>
<gene>
    <name evidence="3" type="ORF">H9Y05_04230</name>
</gene>